<dbReference type="EMBL" id="DVGZ01000116">
    <property type="protein sequence ID" value="HIR48121.1"/>
    <property type="molecule type" value="Genomic_DNA"/>
</dbReference>
<reference evidence="1" key="1">
    <citation type="submission" date="2020-10" db="EMBL/GenBank/DDBJ databases">
        <authorList>
            <person name="Gilroy R."/>
        </authorList>
    </citation>
    <scope>NUCLEOTIDE SEQUENCE</scope>
    <source>
        <strain evidence="1">ChiSxjej1B13-7958</strain>
    </source>
</reference>
<organism evidence="1 2">
    <name type="scientific">Candidatus Caccousia avicola</name>
    <dbReference type="NCBI Taxonomy" id="2840721"/>
    <lineage>
        <taxon>Bacteria</taxon>
        <taxon>Bacillati</taxon>
        <taxon>Bacillota</taxon>
        <taxon>Clostridia</taxon>
        <taxon>Eubacteriales</taxon>
        <taxon>Oscillospiraceae</taxon>
        <taxon>Oscillospiraceae incertae sedis</taxon>
        <taxon>Candidatus Caccousia</taxon>
    </lineage>
</organism>
<accession>A0A9D1DEX6</accession>
<dbReference type="Proteomes" id="UP000824242">
    <property type="component" value="Unassembled WGS sequence"/>
</dbReference>
<evidence type="ECO:0000313" key="1">
    <source>
        <dbReference type="EMBL" id="HIR48121.1"/>
    </source>
</evidence>
<dbReference type="SUPFAM" id="SSF54236">
    <property type="entry name" value="Ubiquitin-like"/>
    <property type="match status" value="1"/>
</dbReference>
<gene>
    <name evidence="1" type="ORF">IAB89_10800</name>
</gene>
<reference evidence="1" key="2">
    <citation type="journal article" date="2021" name="PeerJ">
        <title>Extensive microbial diversity within the chicken gut microbiome revealed by metagenomics and culture.</title>
        <authorList>
            <person name="Gilroy R."/>
            <person name="Ravi A."/>
            <person name="Getino M."/>
            <person name="Pursley I."/>
            <person name="Horton D.L."/>
            <person name="Alikhan N.F."/>
            <person name="Baker D."/>
            <person name="Gharbi K."/>
            <person name="Hall N."/>
            <person name="Watson M."/>
            <person name="Adriaenssens E.M."/>
            <person name="Foster-Nyarko E."/>
            <person name="Jarju S."/>
            <person name="Secka A."/>
            <person name="Antonio M."/>
            <person name="Oren A."/>
            <person name="Chaudhuri R.R."/>
            <person name="La Ragione R."/>
            <person name="Hildebrand F."/>
            <person name="Pallen M.J."/>
        </authorList>
    </citation>
    <scope>NUCLEOTIDE SEQUENCE</scope>
    <source>
        <strain evidence="1">ChiSxjej1B13-7958</strain>
    </source>
</reference>
<dbReference type="InterPro" id="IPR024962">
    <property type="entry name" value="YukD-like"/>
</dbReference>
<proteinExistence type="predicted"/>
<evidence type="ECO:0000313" key="2">
    <source>
        <dbReference type="Proteomes" id="UP000824242"/>
    </source>
</evidence>
<dbReference type="Pfam" id="PF08817">
    <property type="entry name" value="YukD"/>
    <property type="match status" value="1"/>
</dbReference>
<name>A0A9D1DEX6_9FIRM</name>
<dbReference type="AlphaFoldDB" id="A0A9D1DEX6"/>
<comment type="caution">
    <text evidence="1">The sequence shown here is derived from an EMBL/GenBank/DDBJ whole genome shotgun (WGS) entry which is preliminary data.</text>
</comment>
<dbReference type="InterPro" id="IPR029071">
    <property type="entry name" value="Ubiquitin-like_domsf"/>
</dbReference>
<protein>
    <submittedName>
        <fullName evidence="1">EsaB/YukD family protein</fullName>
    </submittedName>
</protein>
<sequence>MIQVNRVIVTVREPIRQTELDLEMPAFVPIGRLRGELLEALHTLRPQQWLSVSAIELLDGERVLADGETLASLGLWDGSILTVRPAKEGTP</sequence>